<dbReference type="InterPro" id="IPR012347">
    <property type="entry name" value="Ferritin-like"/>
</dbReference>
<dbReference type="EMBL" id="BAABHA010000002">
    <property type="protein sequence ID" value="GAA4378970.1"/>
    <property type="molecule type" value="Genomic_DNA"/>
</dbReference>
<dbReference type="PANTHER" id="PTHR38593:SF1">
    <property type="entry name" value="BLR2558 PROTEIN"/>
    <property type="match status" value="1"/>
</dbReference>
<dbReference type="Proteomes" id="UP001500454">
    <property type="component" value="Unassembled WGS sequence"/>
</dbReference>
<accession>A0ABP8IXM9</accession>
<sequence length="199" mass="22245">MPFTGNSFMLYRIHLPWACLLLFVTSCGSGERDPVAEAKFQNEKRIGDANITERQEQDAEFIVNTASRGLLDVELAKLAQQRSTRPDLSALAQTLVRDHTGMHTALSTLAERKGLAIPQGLGSDQQDTFKELSALTGAEFEREYLEVTTEHHDDAADRFEDMAEDAYDGDIRAFAAKYAPVLKQHHEQAQQIQKALPKQ</sequence>
<gene>
    <name evidence="2" type="ORF">GCM10023186_16030</name>
</gene>
<dbReference type="PANTHER" id="PTHR38593">
    <property type="entry name" value="BLR2558 PROTEIN"/>
    <property type="match status" value="1"/>
</dbReference>
<proteinExistence type="predicted"/>
<keyword evidence="3" id="KW-1185">Reference proteome</keyword>
<organism evidence="2 3">
    <name type="scientific">Hymenobacter koreensis</name>
    <dbReference type="NCBI Taxonomy" id="1084523"/>
    <lineage>
        <taxon>Bacteria</taxon>
        <taxon>Pseudomonadati</taxon>
        <taxon>Bacteroidota</taxon>
        <taxon>Cytophagia</taxon>
        <taxon>Cytophagales</taxon>
        <taxon>Hymenobacteraceae</taxon>
        <taxon>Hymenobacter</taxon>
    </lineage>
</organism>
<dbReference type="Gene3D" id="1.20.1260.10">
    <property type="match status" value="1"/>
</dbReference>
<evidence type="ECO:0000313" key="2">
    <source>
        <dbReference type="EMBL" id="GAA4378970.1"/>
    </source>
</evidence>
<reference evidence="3" key="1">
    <citation type="journal article" date="2019" name="Int. J. Syst. Evol. Microbiol.">
        <title>The Global Catalogue of Microorganisms (GCM) 10K type strain sequencing project: providing services to taxonomists for standard genome sequencing and annotation.</title>
        <authorList>
            <consortium name="The Broad Institute Genomics Platform"/>
            <consortium name="The Broad Institute Genome Sequencing Center for Infectious Disease"/>
            <person name="Wu L."/>
            <person name="Ma J."/>
        </authorList>
    </citation>
    <scope>NUCLEOTIDE SEQUENCE [LARGE SCALE GENOMIC DNA]</scope>
    <source>
        <strain evidence="3">JCM 17924</strain>
    </source>
</reference>
<name>A0ABP8IXM9_9BACT</name>
<dbReference type="Pfam" id="PF13628">
    <property type="entry name" value="DUF4142"/>
    <property type="match status" value="1"/>
</dbReference>
<feature type="domain" description="DUF4142" evidence="1">
    <location>
        <begin position="57"/>
        <end position="192"/>
    </location>
</feature>
<evidence type="ECO:0000313" key="3">
    <source>
        <dbReference type="Proteomes" id="UP001500454"/>
    </source>
</evidence>
<evidence type="ECO:0000259" key="1">
    <source>
        <dbReference type="Pfam" id="PF13628"/>
    </source>
</evidence>
<dbReference type="InterPro" id="IPR025419">
    <property type="entry name" value="DUF4142"/>
</dbReference>
<protein>
    <recommendedName>
        <fullName evidence="1">DUF4142 domain-containing protein</fullName>
    </recommendedName>
</protein>
<dbReference type="RefSeq" id="WP_345222928.1">
    <property type="nucleotide sequence ID" value="NZ_BAABHA010000002.1"/>
</dbReference>
<comment type="caution">
    <text evidence="2">The sequence shown here is derived from an EMBL/GenBank/DDBJ whole genome shotgun (WGS) entry which is preliminary data.</text>
</comment>